<dbReference type="Proteomes" id="UP000228751">
    <property type="component" value="Unassembled WGS sequence"/>
</dbReference>
<organism evidence="2 3">
    <name type="scientific">Acetobacter pomorum</name>
    <dbReference type="NCBI Taxonomy" id="65959"/>
    <lineage>
        <taxon>Bacteria</taxon>
        <taxon>Pseudomonadati</taxon>
        <taxon>Pseudomonadota</taxon>
        <taxon>Alphaproteobacteria</taxon>
        <taxon>Acetobacterales</taxon>
        <taxon>Acetobacteraceae</taxon>
        <taxon>Acetobacter</taxon>
    </lineage>
</organism>
<feature type="region of interest" description="Disordered" evidence="1">
    <location>
        <begin position="109"/>
        <end position="178"/>
    </location>
</feature>
<dbReference type="RefSeq" id="WP_099540469.1">
    <property type="nucleotide sequence ID" value="NZ_PEBQ01000030.1"/>
</dbReference>
<feature type="compositionally biased region" description="Basic and acidic residues" evidence="1">
    <location>
        <begin position="147"/>
        <end position="165"/>
    </location>
</feature>
<protein>
    <submittedName>
        <fullName evidence="2">Uncharacterized protein</fullName>
    </submittedName>
</protein>
<feature type="compositionally biased region" description="Polar residues" evidence="1">
    <location>
        <begin position="130"/>
        <end position="139"/>
    </location>
</feature>
<evidence type="ECO:0000313" key="2">
    <source>
        <dbReference type="EMBL" id="PHY95169.1"/>
    </source>
</evidence>
<reference evidence="2 3" key="1">
    <citation type="submission" date="2017-10" db="EMBL/GenBank/DDBJ databases">
        <title>Genomic analysis of the genus Acetobacter.</title>
        <authorList>
            <person name="Kim K.H."/>
            <person name="Chun B.H."/>
            <person name="Son A.R."/>
            <person name="Jeon C.O."/>
        </authorList>
    </citation>
    <scope>NUCLEOTIDE SEQUENCE [LARGE SCALE GENOMIC DNA]</scope>
    <source>
        <strain evidence="2 3">LHT 2458</strain>
    </source>
</reference>
<evidence type="ECO:0000256" key="1">
    <source>
        <dbReference type="SAM" id="MobiDB-lite"/>
    </source>
</evidence>
<proteinExistence type="predicted"/>
<dbReference type="EMBL" id="PEBQ01000030">
    <property type="protein sequence ID" value="PHY95169.1"/>
    <property type="molecule type" value="Genomic_DNA"/>
</dbReference>
<comment type="caution">
    <text evidence="2">The sequence shown here is derived from an EMBL/GenBank/DDBJ whole genome shotgun (WGS) entry which is preliminary data.</text>
</comment>
<sequence>MICPNIAEFDRSQIPSPKTLRSAPCEMRGVLDKLLDALKEMRSCVFRAGTLVLNDAEIAKQAGLQADELERNLPQMIARGMLARDDENALFSTVMYDRLLRREERAARTATADADWQQKQESGDVPEGMTRQQMANKKNAQMAGRPRKGESREQAFERRQREQAQKRQQPHLLMPISGAKTEIENRNGKSKQENSINSIPIDLELERDINIPSSSISGEIENPALAQEQVAQTVARVIATTGMNDQAPYAVSLVRRWMGQGAEPDTIISAIREHTEAMRKNGEKPRRLKVFEAAVLRGIEVQHLRPKAQDTAPEKPQTAKENAKFEQAWAKAAKVWEDAFTDCRDFGAVKRRWPELAQENGLPPVPFEKAAYQQHFMHQQSAQVAA</sequence>
<gene>
    <name evidence="2" type="ORF">CSR02_02680</name>
</gene>
<name>A0A2G4RF19_9PROT</name>
<evidence type="ECO:0000313" key="3">
    <source>
        <dbReference type="Proteomes" id="UP000228751"/>
    </source>
</evidence>
<accession>A0A2G4RF19</accession>
<dbReference type="OrthoDB" id="7265760at2"/>
<dbReference type="AlphaFoldDB" id="A0A2G4RF19"/>
<keyword evidence="3" id="KW-1185">Reference proteome</keyword>